<dbReference type="EC" id="1.3.1.104" evidence="11"/>
<feature type="compositionally biased region" description="Polar residues" evidence="13">
    <location>
        <begin position="60"/>
        <end position="74"/>
    </location>
</feature>
<dbReference type="Gene3D" id="3.40.50.720">
    <property type="entry name" value="NAD(P)-binding Rossmann-like Domain"/>
    <property type="match status" value="1"/>
</dbReference>
<dbReference type="InterPro" id="IPR036291">
    <property type="entry name" value="NAD(P)-bd_dom_sf"/>
</dbReference>
<dbReference type="Gene3D" id="3.90.180.10">
    <property type="entry name" value="Medium-chain alcohol dehydrogenases, catalytic domain"/>
    <property type="match status" value="1"/>
</dbReference>
<evidence type="ECO:0000256" key="11">
    <source>
        <dbReference type="ARBA" id="ARBA00038963"/>
    </source>
</evidence>
<keyword evidence="8" id="KW-0443">Lipid metabolism</keyword>
<evidence type="ECO:0000256" key="1">
    <source>
        <dbReference type="ARBA" id="ARBA00004173"/>
    </source>
</evidence>
<feature type="domain" description="Enoyl reductase (ER)" evidence="14">
    <location>
        <begin position="11"/>
        <end position="366"/>
    </location>
</feature>
<dbReference type="SMART" id="SM00829">
    <property type="entry name" value="PKS_ER"/>
    <property type="match status" value="1"/>
</dbReference>
<dbReference type="PANTHER" id="PTHR43981">
    <property type="entry name" value="ENOYL-[ACYL-CARRIER-PROTEIN] REDUCTASE, MITOCHONDRIAL"/>
    <property type="match status" value="1"/>
</dbReference>
<keyword evidence="5" id="KW-0521">NADP</keyword>
<comment type="catalytic activity">
    <reaction evidence="12">
        <text>a 2,3-saturated acyl-[ACP] + NADP(+) = a (2E)-enoyl-[ACP] + NADPH + H(+)</text>
        <dbReference type="Rhea" id="RHEA:22564"/>
        <dbReference type="Rhea" id="RHEA-COMP:9925"/>
        <dbReference type="Rhea" id="RHEA-COMP:9926"/>
        <dbReference type="ChEBI" id="CHEBI:15378"/>
        <dbReference type="ChEBI" id="CHEBI:57783"/>
        <dbReference type="ChEBI" id="CHEBI:58349"/>
        <dbReference type="ChEBI" id="CHEBI:78784"/>
        <dbReference type="ChEBI" id="CHEBI:78785"/>
        <dbReference type="EC" id="1.3.1.104"/>
    </reaction>
</comment>
<evidence type="ECO:0000256" key="8">
    <source>
        <dbReference type="ARBA" id="ARBA00023098"/>
    </source>
</evidence>
<dbReference type="PANTHER" id="PTHR43981:SF2">
    <property type="entry name" value="ENOYL-[ACYL-CARRIER-PROTEIN] REDUCTASE, MITOCHONDRIAL"/>
    <property type="match status" value="1"/>
</dbReference>
<dbReference type="CDD" id="cd08290">
    <property type="entry name" value="ETR"/>
    <property type="match status" value="1"/>
</dbReference>
<protein>
    <recommendedName>
        <fullName evidence="11">enoyl-[acyl-carrier-protein] reductase</fullName>
        <ecNumber evidence="11">1.3.1.104</ecNumber>
    </recommendedName>
</protein>
<dbReference type="SUPFAM" id="SSF50129">
    <property type="entry name" value="GroES-like"/>
    <property type="match status" value="1"/>
</dbReference>
<organism evidence="15 16">
    <name type="scientific">Triangularia setosa</name>
    <dbReference type="NCBI Taxonomy" id="2587417"/>
    <lineage>
        <taxon>Eukaryota</taxon>
        <taxon>Fungi</taxon>
        <taxon>Dikarya</taxon>
        <taxon>Ascomycota</taxon>
        <taxon>Pezizomycotina</taxon>
        <taxon>Sordariomycetes</taxon>
        <taxon>Sordariomycetidae</taxon>
        <taxon>Sordariales</taxon>
        <taxon>Podosporaceae</taxon>
        <taxon>Triangularia</taxon>
    </lineage>
</organism>
<evidence type="ECO:0000313" key="15">
    <source>
        <dbReference type="EMBL" id="KAK4174351.1"/>
    </source>
</evidence>
<evidence type="ECO:0000256" key="13">
    <source>
        <dbReference type="SAM" id="MobiDB-lite"/>
    </source>
</evidence>
<dbReference type="GO" id="GO:0005739">
    <property type="term" value="C:mitochondrion"/>
    <property type="evidence" value="ECO:0007669"/>
    <property type="project" value="UniProtKB-SubCell"/>
</dbReference>
<keyword evidence="7" id="KW-0560">Oxidoreductase</keyword>
<dbReference type="InterPro" id="IPR051034">
    <property type="entry name" value="Mito_Enoyl-ACP_Reductase"/>
</dbReference>
<comment type="subcellular location">
    <subcellularLocation>
        <location evidence="1">Mitochondrion</location>
    </subcellularLocation>
</comment>
<evidence type="ECO:0000313" key="16">
    <source>
        <dbReference type="Proteomes" id="UP001302321"/>
    </source>
</evidence>
<name>A0AAN7A3T4_9PEZI</name>
<evidence type="ECO:0000259" key="14">
    <source>
        <dbReference type="SMART" id="SM00829"/>
    </source>
</evidence>
<dbReference type="GO" id="GO:0006633">
    <property type="term" value="P:fatty acid biosynthetic process"/>
    <property type="evidence" value="ECO:0007669"/>
    <property type="project" value="UniProtKB-KW"/>
</dbReference>
<reference evidence="15" key="2">
    <citation type="submission" date="2023-05" db="EMBL/GenBank/DDBJ databases">
        <authorList>
            <consortium name="Lawrence Berkeley National Laboratory"/>
            <person name="Steindorff A."/>
            <person name="Hensen N."/>
            <person name="Bonometti L."/>
            <person name="Westerberg I."/>
            <person name="Brannstrom I.O."/>
            <person name="Guillou S."/>
            <person name="Cros-Aarteil S."/>
            <person name="Calhoun S."/>
            <person name="Haridas S."/>
            <person name="Kuo A."/>
            <person name="Mondo S."/>
            <person name="Pangilinan J."/>
            <person name="Riley R."/>
            <person name="Labutti K."/>
            <person name="Andreopoulos B."/>
            <person name="Lipzen A."/>
            <person name="Chen C."/>
            <person name="Yanf M."/>
            <person name="Daum C."/>
            <person name="Ng V."/>
            <person name="Clum A."/>
            <person name="Ohm R."/>
            <person name="Martin F."/>
            <person name="Silar P."/>
            <person name="Natvig D."/>
            <person name="Lalanne C."/>
            <person name="Gautier V."/>
            <person name="Ament-Velasquez S.L."/>
            <person name="Kruys A."/>
            <person name="Hutchinson M.I."/>
            <person name="Powell A.J."/>
            <person name="Barry K."/>
            <person name="Miller A.N."/>
            <person name="Grigoriev I.V."/>
            <person name="Debuchy R."/>
            <person name="Gladieux P."/>
            <person name="Thoren M.H."/>
            <person name="Johannesson H."/>
        </authorList>
    </citation>
    <scope>NUCLEOTIDE SEQUENCE</scope>
    <source>
        <strain evidence="15">CBS 892.96</strain>
    </source>
</reference>
<dbReference type="InterPro" id="IPR020843">
    <property type="entry name" value="ER"/>
</dbReference>
<proteinExistence type="inferred from homology"/>
<keyword evidence="10" id="KW-0275">Fatty acid biosynthesis</keyword>
<keyword evidence="9" id="KW-0496">Mitochondrion</keyword>
<accession>A0AAN7A3T4</accession>
<evidence type="ECO:0000256" key="2">
    <source>
        <dbReference type="ARBA" id="ARBA00010371"/>
    </source>
</evidence>
<keyword evidence="6" id="KW-0809">Transit peptide</keyword>
<evidence type="ECO:0000256" key="7">
    <source>
        <dbReference type="ARBA" id="ARBA00023002"/>
    </source>
</evidence>
<keyword evidence="4" id="KW-0276">Fatty acid metabolism</keyword>
<evidence type="ECO:0000256" key="3">
    <source>
        <dbReference type="ARBA" id="ARBA00022516"/>
    </source>
</evidence>
<evidence type="ECO:0000256" key="6">
    <source>
        <dbReference type="ARBA" id="ARBA00022946"/>
    </source>
</evidence>
<evidence type="ECO:0000256" key="10">
    <source>
        <dbReference type="ARBA" id="ARBA00023160"/>
    </source>
</evidence>
<keyword evidence="16" id="KW-1185">Reference proteome</keyword>
<evidence type="ECO:0000256" key="5">
    <source>
        <dbReference type="ARBA" id="ARBA00022857"/>
    </source>
</evidence>
<feature type="region of interest" description="Disordered" evidence="13">
    <location>
        <begin position="57"/>
        <end position="76"/>
    </location>
</feature>
<dbReference type="SUPFAM" id="SSF51735">
    <property type="entry name" value="NAD(P)-binding Rossmann-fold domains"/>
    <property type="match status" value="1"/>
</dbReference>
<dbReference type="AlphaFoldDB" id="A0AAN7A3T4"/>
<comment type="caution">
    <text evidence="15">The sequence shown here is derived from an EMBL/GenBank/DDBJ whole genome shotgun (WGS) entry which is preliminary data.</text>
</comment>
<keyword evidence="3" id="KW-0444">Lipid biosynthesis</keyword>
<reference evidence="15" key="1">
    <citation type="journal article" date="2023" name="Mol. Phylogenet. Evol.">
        <title>Genome-scale phylogeny and comparative genomics of the fungal order Sordariales.</title>
        <authorList>
            <person name="Hensen N."/>
            <person name="Bonometti L."/>
            <person name="Westerberg I."/>
            <person name="Brannstrom I.O."/>
            <person name="Guillou S."/>
            <person name="Cros-Aarteil S."/>
            <person name="Calhoun S."/>
            <person name="Haridas S."/>
            <person name="Kuo A."/>
            <person name="Mondo S."/>
            <person name="Pangilinan J."/>
            <person name="Riley R."/>
            <person name="LaButti K."/>
            <person name="Andreopoulos B."/>
            <person name="Lipzen A."/>
            <person name="Chen C."/>
            <person name="Yan M."/>
            <person name="Daum C."/>
            <person name="Ng V."/>
            <person name="Clum A."/>
            <person name="Steindorff A."/>
            <person name="Ohm R.A."/>
            <person name="Martin F."/>
            <person name="Silar P."/>
            <person name="Natvig D.O."/>
            <person name="Lalanne C."/>
            <person name="Gautier V."/>
            <person name="Ament-Velasquez S.L."/>
            <person name="Kruys A."/>
            <person name="Hutchinson M.I."/>
            <person name="Powell A.J."/>
            <person name="Barry K."/>
            <person name="Miller A.N."/>
            <person name="Grigoriev I.V."/>
            <person name="Debuchy R."/>
            <person name="Gladieux P."/>
            <person name="Hiltunen Thoren M."/>
            <person name="Johannesson H."/>
        </authorList>
    </citation>
    <scope>NUCLEOTIDE SEQUENCE</scope>
    <source>
        <strain evidence="15">CBS 892.96</strain>
    </source>
</reference>
<dbReference type="Proteomes" id="UP001302321">
    <property type="component" value="Unassembled WGS sequence"/>
</dbReference>
<sequence>MAQSLVHHQTGTNLCQLVSHPIPSISSSDSILVRFLAAPVNRVDLMVLAGQYPVKPKYTATPSSDNNGEGTSSRHPIPGFDGCGIVESSTSPLFTQGDLVLPRDLGLGTWRTHAALPATALLKLPREVAEKIDPVDAALIRSGALIARLLLDNPATPLQAGDCVIISAGTSTVAQFLVQLARRRGVRVILVIRDRAAGLAAVKTELLALGAEAVLSESELEREVNKPSSSSQRLLPKGPIVLALDSVFGRVGELLAAALSPGGKFVLVGLLAGPSASIQLTTQYLFARQLSFLPFRGSEHLKRMGDERAEELIGEIARMFVDGTLKRPRVRVVEWGNNKRGEVEEALRWAVDMANGEEAGHVKTVWKPT</sequence>
<gene>
    <name evidence="15" type="ORF">QBC36DRAFT_243530</name>
</gene>
<dbReference type="GO" id="GO:0141148">
    <property type="term" value="F:enoyl-[acyl-carrier-protein] reductase (NADPH) activity"/>
    <property type="evidence" value="ECO:0007669"/>
    <property type="project" value="UniProtKB-EC"/>
</dbReference>
<dbReference type="InterPro" id="IPR011032">
    <property type="entry name" value="GroES-like_sf"/>
</dbReference>
<comment type="similarity">
    <text evidence="2">Belongs to the zinc-containing alcohol dehydrogenase family. Quinone oxidoreductase subfamily.</text>
</comment>
<evidence type="ECO:0000256" key="4">
    <source>
        <dbReference type="ARBA" id="ARBA00022832"/>
    </source>
</evidence>
<dbReference type="EMBL" id="MU866286">
    <property type="protein sequence ID" value="KAK4174351.1"/>
    <property type="molecule type" value="Genomic_DNA"/>
</dbReference>
<evidence type="ECO:0000256" key="12">
    <source>
        <dbReference type="ARBA" id="ARBA00048843"/>
    </source>
</evidence>
<evidence type="ECO:0000256" key="9">
    <source>
        <dbReference type="ARBA" id="ARBA00023128"/>
    </source>
</evidence>